<name>A0A2R5GE63_9STRA</name>
<dbReference type="GO" id="GO:0003697">
    <property type="term" value="F:single-stranded DNA binding"/>
    <property type="evidence" value="ECO:0007669"/>
    <property type="project" value="TreeGrafter"/>
</dbReference>
<dbReference type="EMBL" id="BEYU01000053">
    <property type="protein sequence ID" value="GBG29227.1"/>
    <property type="molecule type" value="Genomic_DNA"/>
</dbReference>
<gene>
    <name evidence="7" type="ORF">FCC1311_054492</name>
</gene>
<dbReference type="Gene3D" id="2.40.50.140">
    <property type="entry name" value="Nucleic acid-binding proteins"/>
    <property type="match status" value="1"/>
</dbReference>
<dbReference type="GO" id="GO:0000932">
    <property type="term" value="C:P-body"/>
    <property type="evidence" value="ECO:0007669"/>
    <property type="project" value="TreeGrafter"/>
</dbReference>
<dbReference type="GO" id="GO:0060213">
    <property type="term" value="P:positive regulation of nuclear-transcribed mRNA poly(A) tail shortening"/>
    <property type="evidence" value="ECO:0007669"/>
    <property type="project" value="TreeGrafter"/>
</dbReference>
<dbReference type="Pfam" id="PF03876">
    <property type="entry name" value="SHS2_Rpb7-N"/>
    <property type="match status" value="1"/>
</dbReference>
<dbReference type="SUPFAM" id="SSF88798">
    <property type="entry name" value="N-terminal, heterodimerisation domain of RBP7 (RpoE)"/>
    <property type="match status" value="1"/>
</dbReference>
<sequence>MCRQSDRPQIANVGDILGHGAGTMFFLKGFEEELAMNPEDLGPQLREKIKSRLKSSVEGAALGRIGYVVYVTEINDEDISKGQIEDSTGQVTYKVKFKAVVFRPFRLEVLDAVVTTALNYGFFAKAGPLQIFVSRHMMPEDLKEGFDHERSAWVSEDKEVEIRAGSGVRLRLMNVKFDQNSVSAVGTIKDDYLGLVSVDE</sequence>
<dbReference type="InterPro" id="IPR036898">
    <property type="entry name" value="RNA_pol_Rpb7-like_N_sf"/>
</dbReference>
<dbReference type="InParanoid" id="A0A2R5GE63"/>
<dbReference type="PANTHER" id="PTHR12709">
    <property type="entry name" value="DNA-DIRECTED RNA POLYMERASE II, III"/>
    <property type="match status" value="1"/>
</dbReference>
<dbReference type="GO" id="GO:0006367">
    <property type="term" value="P:transcription initiation at RNA polymerase II promoter"/>
    <property type="evidence" value="ECO:0007669"/>
    <property type="project" value="TreeGrafter"/>
</dbReference>
<dbReference type="GO" id="GO:0045948">
    <property type="term" value="P:positive regulation of translational initiation"/>
    <property type="evidence" value="ECO:0007669"/>
    <property type="project" value="TreeGrafter"/>
</dbReference>
<feature type="domain" description="RNA polymerase Rpb7-like N-terminal" evidence="6">
    <location>
        <begin position="35"/>
        <end position="89"/>
    </location>
</feature>
<comment type="similarity">
    <text evidence="2">Belongs to the eukaryotic RPB7/RPC8 RNA polymerase subunit family.</text>
</comment>
<dbReference type="InterPro" id="IPR005576">
    <property type="entry name" value="Rpb7-like_N"/>
</dbReference>
<organism evidence="7 8">
    <name type="scientific">Hondaea fermentalgiana</name>
    <dbReference type="NCBI Taxonomy" id="2315210"/>
    <lineage>
        <taxon>Eukaryota</taxon>
        <taxon>Sar</taxon>
        <taxon>Stramenopiles</taxon>
        <taxon>Bigyra</taxon>
        <taxon>Labyrinthulomycetes</taxon>
        <taxon>Thraustochytrida</taxon>
        <taxon>Thraustochytriidae</taxon>
        <taxon>Hondaea</taxon>
    </lineage>
</organism>
<dbReference type="AlphaFoldDB" id="A0A2R5GE63"/>
<accession>A0A2R5GE63</accession>
<evidence type="ECO:0000256" key="2">
    <source>
        <dbReference type="ARBA" id="ARBA00009307"/>
    </source>
</evidence>
<dbReference type="CDD" id="cd04329">
    <property type="entry name" value="RNAP_II_Rpb7_N"/>
    <property type="match status" value="1"/>
</dbReference>
<evidence type="ECO:0000259" key="6">
    <source>
        <dbReference type="Pfam" id="PF03876"/>
    </source>
</evidence>
<protein>
    <submittedName>
        <fullName evidence="7">DNA-directed RNA polymerase II subunit RPB7</fullName>
    </submittedName>
</protein>
<keyword evidence="4" id="KW-0804">Transcription</keyword>
<dbReference type="PANTHER" id="PTHR12709:SF4">
    <property type="entry name" value="DNA-DIRECTED RNA POLYMERASE II SUBUNIT RPB7"/>
    <property type="match status" value="1"/>
</dbReference>
<dbReference type="GO" id="GO:0005665">
    <property type="term" value="C:RNA polymerase II, core complex"/>
    <property type="evidence" value="ECO:0007669"/>
    <property type="project" value="TreeGrafter"/>
</dbReference>
<dbReference type="FunCoup" id="A0A2R5GE63">
    <property type="interactions" value="427"/>
</dbReference>
<dbReference type="FunFam" id="2.40.50.140:FF:000043">
    <property type="entry name" value="DNA-directed RNA polymerase II subunit RPB7"/>
    <property type="match status" value="1"/>
</dbReference>
<keyword evidence="8" id="KW-1185">Reference proteome</keyword>
<comment type="subcellular location">
    <subcellularLocation>
        <location evidence="1">Nucleus</location>
    </subcellularLocation>
</comment>
<comment type="caution">
    <text evidence="7">The sequence shown here is derived from an EMBL/GenBank/DDBJ whole genome shotgun (WGS) entry which is preliminary data.</text>
</comment>
<evidence type="ECO:0000256" key="4">
    <source>
        <dbReference type="ARBA" id="ARBA00023163"/>
    </source>
</evidence>
<dbReference type="SUPFAM" id="SSF50249">
    <property type="entry name" value="Nucleic acid-binding proteins"/>
    <property type="match status" value="1"/>
</dbReference>
<proteinExistence type="inferred from homology"/>
<evidence type="ECO:0000256" key="1">
    <source>
        <dbReference type="ARBA" id="ARBA00004123"/>
    </source>
</evidence>
<reference evidence="7 8" key="1">
    <citation type="submission" date="2017-12" db="EMBL/GenBank/DDBJ databases">
        <title>Sequencing, de novo assembly and annotation of complete genome of a new Thraustochytrid species, strain FCC1311.</title>
        <authorList>
            <person name="Sedici K."/>
            <person name="Godart F."/>
            <person name="Aiese Cigliano R."/>
            <person name="Sanseverino W."/>
            <person name="Barakat M."/>
            <person name="Ortet P."/>
            <person name="Marechal E."/>
            <person name="Cagnac O."/>
            <person name="Amato A."/>
        </authorList>
    </citation>
    <scope>NUCLEOTIDE SEQUENCE [LARGE SCALE GENOMIC DNA]</scope>
</reference>
<dbReference type="InterPro" id="IPR045113">
    <property type="entry name" value="Rpb7-like"/>
</dbReference>
<dbReference type="Gene3D" id="3.30.1490.120">
    <property type="entry name" value="RNA polymerase Rpb7-like, N-terminal domain"/>
    <property type="match status" value="1"/>
</dbReference>
<evidence type="ECO:0000256" key="5">
    <source>
        <dbReference type="ARBA" id="ARBA00023242"/>
    </source>
</evidence>
<dbReference type="GO" id="GO:0031369">
    <property type="term" value="F:translation initiation factor binding"/>
    <property type="evidence" value="ECO:0007669"/>
    <property type="project" value="TreeGrafter"/>
</dbReference>
<evidence type="ECO:0000256" key="3">
    <source>
        <dbReference type="ARBA" id="ARBA00022478"/>
    </source>
</evidence>
<dbReference type="GO" id="GO:0003727">
    <property type="term" value="F:single-stranded RNA binding"/>
    <property type="evidence" value="ECO:0007669"/>
    <property type="project" value="TreeGrafter"/>
</dbReference>
<evidence type="ECO:0000313" key="8">
    <source>
        <dbReference type="Proteomes" id="UP000241890"/>
    </source>
</evidence>
<dbReference type="InterPro" id="IPR012340">
    <property type="entry name" value="NA-bd_OB-fold"/>
</dbReference>
<dbReference type="OrthoDB" id="1162399at2759"/>
<evidence type="ECO:0000313" key="7">
    <source>
        <dbReference type="EMBL" id="GBG29227.1"/>
    </source>
</evidence>
<dbReference type="FunFam" id="3.30.1490.120:FF:000001">
    <property type="entry name" value="DNA-directed RNA polymerase II subunit RPB7"/>
    <property type="match status" value="1"/>
</dbReference>
<dbReference type="Proteomes" id="UP000241890">
    <property type="component" value="Unassembled WGS sequence"/>
</dbReference>
<keyword evidence="5" id="KW-0539">Nucleus</keyword>
<keyword evidence="3 7" id="KW-0240">DNA-directed RNA polymerase</keyword>